<dbReference type="Gene3D" id="3.30.70.2940">
    <property type="match status" value="1"/>
</dbReference>
<name>A0A1M6QT84_PARC5</name>
<keyword evidence="2" id="KW-1185">Reference proteome</keyword>
<reference evidence="1 2" key="1">
    <citation type="submission" date="2016-11" db="EMBL/GenBank/DDBJ databases">
        <authorList>
            <person name="Jaros S."/>
            <person name="Januszkiewicz K."/>
            <person name="Wedrychowicz H."/>
        </authorList>
    </citation>
    <scope>NUCLEOTIDE SEQUENCE [LARGE SCALE GENOMIC DNA]</scope>
    <source>
        <strain evidence="1 2">DSM 15212</strain>
    </source>
</reference>
<dbReference type="AlphaFoldDB" id="A0A1M6QT84"/>
<dbReference type="InterPro" id="IPR019117">
    <property type="entry name" value="CRISPR-assoc_protein_Cmr3"/>
</dbReference>
<protein>
    <submittedName>
        <fullName evidence="1">CRISPR-associated protein Cmr3</fullName>
    </submittedName>
</protein>
<dbReference type="InterPro" id="IPR010165">
    <property type="entry name" value="CRISPR-Cmr3_IIIB"/>
</dbReference>
<gene>
    <name evidence="1" type="ORF">SAMN02745912_02719</name>
</gene>
<dbReference type="RefSeq" id="WP_073151091.1">
    <property type="nucleotide sequence ID" value="NZ_FRAG01000038.1"/>
</dbReference>
<sequence length="375" mass="44113">MGYLLLKPYDSLFFRDGKPFEKGTSRWLSGMNIPYPSTIYGAIFSHIIRQNPKVSDEVDKMRQEFEKLKGKKQDKLAEALESKLMGYLKIKNIYLYDKNRNAAYIPAPLDIFINEEGRIKYGEFIKEKYRCNNEIELEYLMKNPKDYDRADNYYMNILDFVRYYAKGKRRNGLLISENDIFEKSYKVGIELNETRTSEEGHLYRIDTSEFIDKGFRFLIEYEIDKDIKLTSGYIRLGGEGKLAELEVIDEEIYDIKMLNKYYENTNLENNYVKLVLTTESIFKETAFFPKLKNIDVVGIVNDKPLHIGGYDMLRKRPKPMMKANKRGCIYILEFKNAKCKSLKDIKEEIEKAVDFGKGNSYRGFNRFILSIFKGD</sequence>
<dbReference type="STRING" id="1121301.SAMN02745912_02719"/>
<proteinExistence type="predicted"/>
<dbReference type="Proteomes" id="UP000184465">
    <property type="component" value="Unassembled WGS sequence"/>
</dbReference>
<dbReference type="OrthoDB" id="6162707at2"/>
<evidence type="ECO:0000313" key="1">
    <source>
        <dbReference type="EMBL" id="SHK23416.1"/>
    </source>
</evidence>
<dbReference type="Gene3D" id="2.60.40.4350">
    <property type="match status" value="1"/>
</dbReference>
<organism evidence="1 2">
    <name type="scientific">Paramaledivibacter caminithermalis (strain DSM 15212 / CIP 107654 / DViRD3)</name>
    <name type="common">Clostridium caminithermale</name>
    <dbReference type="NCBI Taxonomy" id="1121301"/>
    <lineage>
        <taxon>Bacteria</taxon>
        <taxon>Bacillati</taxon>
        <taxon>Bacillota</taxon>
        <taxon>Clostridia</taxon>
        <taxon>Peptostreptococcales</taxon>
        <taxon>Caminicellaceae</taxon>
        <taxon>Paramaledivibacter</taxon>
    </lineage>
</organism>
<dbReference type="NCBIfam" id="TIGR01888">
    <property type="entry name" value="cas_cmr3"/>
    <property type="match status" value="1"/>
</dbReference>
<dbReference type="Pfam" id="PF09700">
    <property type="entry name" value="Cas_Cmr3"/>
    <property type="match status" value="1"/>
</dbReference>
<accession>A0A1M6QT84</accession>
<dbReference type="EMBL" id="FRAG01000038">
    <property type="protein sequence ID" value="SHK23416.1"/>
    <property type="molecule type" value="Genomic_DNA"/>
</dbReference>
<evidence type="ECO:0000313" key="2">
    <source>
        <dbReference type="Proteomes" id="UP000184465"/>
    </source>
</evidence>